<sequence>MKAYLETIVVAQKEGGDVSTAVSQVILEFPDKLAYDEFTERFDPYEKGPKFEVYRTLLALY</sequence>
<dbReference type="Pfam" id="PF24647">
    <property type="entry name" value="Phage_blade"/>
    <property type="match status" value="1"/>
</dbReference>
<dbReference type="KEGG" id="vg:29063740"/>
<proteinExistence type="predicted"/>
<organism evidence="1 2">
    <name type="scientific">Escherichia phage UFV-AREG1</name>
    <dbReference type="NCBI Taxonomy" id="1837867"/>
    <lineage>
        <taxon>Viruses</taxon>
        <taxon>Duplodnaviria</taxon>
        <taxon>Heunggongvirae</taxon>
        <taxon>Uroviricota</taxon>
        <taxon>Caudoviricetes</taxon>
        <taxon>Pantevenvirales</taxon>
        <taxon>Straboviridae</taxon>
        <taxon>Tevenvirinae</taxon>
        <taxon>Tequatrovirus</taxon>
        <taxon>Tequatrovirus ufvareg1</taxon>
    </lineage>
</organism>
<reference evidence="1" key="1">
    <citation type="submission" date="2016-08" db="EMBL/GenBank/DDBJ databases">
        <authorList>
            <person name="Lopez M.E.S."/>
            <person name="Batalha L.S."/>
            <person name="Vidigal P.M.P."/>
            <person name="Albino L.A.A."/>
            <person name="Boggione D.G."/>
            <person name="Gontijo M.T.P."/>
            <person name="Bazolli D.M.S."/>
            <person name="Mendonca R.C.S."/>
        </authorList>
    </citation>
    <scope>NUCLEOTIDE SEQUENCE [LARGE SCALE GENOMIC DNA]</scope>
</reference>
<evidence type="ECO:0000313" key="2">
    <source>
        <dbReference type="Proteomes" id="UP000201064"/>
    </source>
</evidence>
<dbReference type="InterPro" id="IPR056962">
    <property type="entry name" value="Phage_blade"/>
</dbReference>
<gene>
    <name evidence="1" type="ORF">AREG1_00201</name>
</gene>
<dbReference type="RefSeq" id="YP_009281530.1">
    <property type="nucleotide sequence ID" value="NC_031030.1"/>
</dbReference>
<dbReference type="GeneID" id="29063740"/>
<dbReference type="EMBL" id="KX009778">
    <property type="protein sequence ID" value="ANH50331.1"/>
    <property type="molecule type" value="Genomic_DNA"/>
</dbReference>
<keyword evidence="2" id="KW-1185">Reference proteome</keyword>
<accession>A0A173GAC6</accession>
<evidence type="ECO:0000313" key="1">
    <source>
        <dbReference type="EMBL" id="ANH50331.1"/>
    </source>
</evidence>
<dbReference type="Proteomes" id="UP000201064">
    <property type="component" value="Segment"/>
</dbReference>
<name>A0A173GAC6_9CAUD</name>
<protein>
    <submittedName>
        <fullName evidence="1">Uncharacterized protein</fullName>
    </submittedName>
</protein>